<comment type="subcellular location">
    <subcellularLocation>
        <location evidence="1">Cell membrane</location>
        <topology evidence="1">Multi-pass membrane protein</topology>
    </subcellularLocation>
</comment>
<keyword evidence="4 6" id="KW-1133">Transmembrane helix</keyword>
<evidence type="ECO:0000256" key="5">
    <source>
        <dbReference type="ARBA" id="ARBA00023136"/>
    </source>
</evidence>
<gene>
    <name evidence="7" type="ORF">ACFQU8_11585</name>
</gene>
<dbReference type="PANTHER" id="PTHR40035:SF1">
    <property type="entry name" value="ATP SYNTHASE PROTEIN I"/>
    <property type="match status" value="1"/>
</dbReference>
<organism evidence="7 8">
    <name type="scientific">Lentibacillus kimchii</name>
    <dbReference type="NCBI Taxonomy" id="1542911"/>
    <lineage>
        <taxon>Bacteria</taxon>
        <taxon>Bacillati</taxon>
        <taxon>Bacillota</taxon>
        <taxon>Bacilli</taxon>
        <taxon>Bacillales</taxon>
        <taxon>Bacillaceae</taxon>
        <taxon>Lentibacillus</taxon>
    </lineage>
</organism>
<name>A0ABW2UXW1_9BACI</name>
<evidence type="ECO:0000256" key="6">
    <source>
        <dbReference type="SAM" id="Phobius"/>
    </source>
</evidence>
<comment type="caution">
    <text evidence="7">The sequence shown here is derived from an EMBL/GenBank/DDBJ whole genome shotgun (WGS) entry which is preliminary data.</text>
</comment>
<dbReference type="Proteomes" id="UP001596620">
    <property type="component" value="Unassembled WGS sequence"/>
</dbReference>
<keyword evidence="8" id="KW-1185">Reference proteome</keyword>
<accession>A0ABW2UXW1</accession>
<dbReference type="Pfam" id="PF03899">
    <property type="entry name" value="ATP-synt_I"/>
    <property type="match status" value="1"/>
</dbReference>
<dbReference type="InterPro" id="IPR039072">
    <property type="entry name" value="ATP_synth_I_Bacilli"/>
</dbReference>
<keyword evidence="5 6" id="KW-0472">Membrane</keyword>
<keyword evidence="2" id="KW-1003">Cell membrane</keyword>
<dbReference type="InterPro" id="IPR005598">
    <property type="entry name" value="ATP_synth_I"/>
</dbReference>
<protein>
    <submittedName>
        <fullName evidence="7">ATP synthase subunit I</fullName>
    </submittedName>
</protein>
<dbReference type="RefSeq" id="WP_382360240.1">
    <property type="nucleotide sequence ID" value="NZ_JBHTGR010000056.1"/>
</dbReference>
<evidence type="ECO:0000313" key="7">
    <source>
        <dbReference type="EMBL" id="MFC7747828.1"/>
    </source>
</evidence>
<feature type="transmembrane region" description="Helical" evidence="6">
    <location>
        <begin position="95"/>
        <end position="115"/>
    </location>
</feature>
<evidence type="ECO:0000313" key="8">
    <source>
        <dbReference type="Proteomes" id="UP001596620"/>
    </source>
</evidence>
<sequence>MSQYNQMVMRQRKGMLYLLAILVIGSGFSPFPAIFLGLLLGSLVSFFNLWLLQRKIQRFVENAAEGESVFGLGTLSRLAAAGLAVLIAMRFDFHILAVVAGLGSSYAVIVISFLLPGLNTQKKQSE</sequence>
<keyword evidence="3 6" id="KW-0812">Transmembrane</keyword>
<proteinExistence type="predicted"/>
<evidence type="ECO:0000256" key="2">
    <source>
        <dbReference type="ARBA" id="ARBA00022475"/>
    </source>
</evidence>
<reference evidence="8" key="1">
    <citation type="journal article" date="2019" name="Int. J. Syst. Evol. Microbiol.">
        <title>The Global Catalogue of Microorganisms (GCM) 10K type strain sequencing project: providing services to taxonomists for standard genome sequencing and annotation.</title>
        <authorList>
            <consortium name="The Broad Institute Genomics Platform"/>
            <consortium name="The Broad Institute Genome Sequencing Center for Infectious Disease"/>
            <person name="Wu L."/>
            <person name="Ma J."/>
        </authorList>
    </citation>
    <scope>NUCLEOTIDE SEQUENCE [LARGE SCALE GENOMIC DNA]</scope>
    <source>
        <strain evidence="8">JCM 30234</strain>
    </source>
</reference>
<dbReference type="EMBL" id="JBHTGR010000056">
    <property type="protein sequence ID" value="MFC7747828.1"/>
    <property type="molecule type" value="Genomic_DNA"/>
</dbReference>
<dbReference type="PANTHER" id="PTHR40035">
    <property type="entry name" value="ATP SYNTHASE PROTEIN I"/>
    <property type="match status" value="1"/>
</dbReference>
<evidence type="ECO:0000256" key="3">
    <source>
        <dbReference type="ARBA" id="ARBA00022692"/>
    </source>
</evidence>
<evidence type="ECO:0000256" key="4">
    <source>
        <dbReference type="ARBA" id="ARBA00022989"/>
    </source>
</evidence>
<feature type="transmembrane region" description="Helical" evidence="6">
    <location>
        <begin position="16"/>
        <end position="49"/>
    </location>
</feature>
<evidence type="ECO:0000256" key="1">
    <source>
        <dbReference type="ARBA" id="ARBA00004651"/>
    </source>
</evidence>